<dbReference type="RefSeq" id="WP_017519794.1">
    <property type="nucleotide sequence ID" value="NZ_CP049142.1"/>
</dbReference>
<dbReference type="KEGG" id="pnt:G5B91_33625"/>
<dbReference type="EMBL" id="CP049142">
    <property type="protein sequence ID" value="QIE91297.1"/>
    <property type="molecule type" value="Genomic_DNA"/>
</dbReference>
<evidence type="ECO:0000313" key="1">
    <source>
        <dbReference type="EMBL" id="QIE91297.1"/>
    </source>
</evidence>
<reference evidence="1 2" key="1">
    <citation type="submission" date="2020-02" db="EMBL/GenBank/DDBJ databases">
        <title>Integrative conjugative elements (ICEs) and plasmids drive adaptation of Pseudomonas nitroreducens strain HBP1 to wastewater environment.</title>
        <authorList>
            <person name="Sentchilo V."/>
            <person name="Carraro N."/>
            <person name="Bertelli C."/>
            <person name="van der Meer J.R."/>
        </authorList>
    </citation>
    <scope>NUCLEOTIDE SEQUENCE [LARGE SCALE GENOMIC DNA]</scope>
    <source>
        <strain evidence="1 2">HBP1</strain>
        <plasmid evidence="2">ppnihbp1_1</plasmid>
    </source>
</reference>
<sequence>MKAAFAKADAALDMFWIGYVLHAYHRLMSKLHGRKAKRLAKKVLARANEQRHSPAIHVRSKEQFWSHRHQVLRHDLEADLIRGKSC</sequence>
<evidence type="ECO:0000313" key="2">
    <source>
        <dbReference type="Proteomes" id="UP000501063"/>
    </source>
</evidence>
<dbReference type="Proteomes" id="UP000501063">
    <property type="component" value="Plasmid pPniHBP1_1"/>
</dbReference>
<keyword evidence="1" id="KW-0614">Plasmid</keyword>
<geneLocation type="plasmid" evidence="2">
    <name>ppnihbp1_1</name>
</geneLocation>
<organism evidence="1 2">
    <name type="scientific">Pseudomonas nitroreducens</name>
    <dbReference type="NCBI Taxonomy" id="46680"/>
    <lineage>
        <taxon>Bacteria</taxon>
        <taxon>Pseudomonadati</taxon>
        <taxon>Pseudomonadota</taxon>
        <taxon>Gammaproteobacteria</taxon>
        <taxon>Pseudomonadales</taxon>
        <taxon>Pseudomonadaceae</taxon>
        <taxon>Pseudomonas</taxon>
    </lineage>
</organism>
<proteinExistence type="predicted"/>
<name>A0A6G6J7X1_PSENT</name>
<accession>A0A6G6J7X1</accession>
<gene>
    <name evidence="1" type="ORF">G5B91_33625</name>
</gene>
<protein>
    <submittedName>
        <fullName evidence="1">Uncharacterized protein</fullName>
    </submittedName>
</protein>
<dbReference type="AlphaFoldDB" id="A0A6G6J7X1"/>